<evidence type="ECO:0000256" key="9">
    <source>
        <dbReference type="ARBA" id="ARBA00022842"/>
    </source>
</evidence>
<name>A0ABN1B4R0_9LACT</name>
<evidence type="ECO:0000256" key="2">
    <source>
        <dbReference type="ARBA" id="ARBA00012035"/>
    </source>
</evidence>
<feature type="binding site" evidence="12">
    <location>
        <position position="292"/>
    </location>
    <ligand>
        <name>K(+)</name>
        <dbReference type="ChEBI" id="CHEBI:29103"/>
    </ligand>
</feature>
<dbReference type="Proteomes" id="UP001410648">
    <property type="component" value="Unassembled WGS sequence"/>
</dbReference>
<dbReference type="HAMAP" id="MF_01987">
    <property type="entry name" value="Ribokinase"/>
    <property type="match status" value="1"/>
</dbReference>
<evidence type="ECO:0000256" key="12">
    <source>
        <dbReference type="HAMAP-Rule" id="MF_01987"/>
    </source>
</evidence>
<feature type="binding site" evidence="12">
    <location>
        <begin position="13"/>
        <end position="15"/>
    </location>
    <ligand>
        <name>substrate</name>
    </ligand>
</feature>
<feature type="active site" description="Proton acceptor" evidence="12">
    <location>
        <position position="253"/>
    </location>
</feature>
<keyword evidence="7 12" id="KW-0418">Kinase</keyword>
<feature type="binding site" evidence="12">
    <location>
        <position position="185"/>
    </location>
    <ligand>
        <name>ATP</name>
        <dbReference type="ChEBI" id="CHEBI:30616"/>
    </ligand>
</feature>
<keyword evidence="9 12" id="KW-0460">Magnesium</keyword>
<evidence type="ECO:0000256" key="6">
    <source>
        <dbReference type="ARBA" id="ARBA00022741"/>
    </source>
</evidence>
<feature type="binding site" evidence="12">
    <location>
        <position position="249"/>
    </location>
    <ligand>
        <name>K(+)</name>
        <dbReference type="ChEBI" id="CHEBI:29103"/>
    </ligand>
</feature>
<comment type="subcellular location">
    <subcellularLocation>
        <location evidence="12">Cytoplasm</location>
    </subcellularLocation>
</comment>
<dbReference type="EMBL" id="BAAADA010000158">
    <property type="protein sequence ID" value="GAA0490189.1"/>
    <property type="molecule type" value="Genomic_DNA"/>
</dbReference>
<dbReference type="InterPro" id="IPR029056">
    <property type="entry name" value="Ribokinase-like"/>
</dbReference>
<feature type="binding site" evidence="12">
    <location>
        <position position="288"/>
    </location>
    <ligand>
        <name>K(+)</name>
        <dbReference type="ChEBI" id="CHEBI:29103"/>
    </ligand>
</feature>
<protein>
    <recommendedName>
        <fullName evidence="3 12">Ribokinase</fullName>
        <shortName evidence="12">RK</shortName>
        <ecNumber evidence="2 12">2.7.1.15</ecNumber>
    </recommendedName>
</protein>
<keyword evidence="11 12" id="KW-0119">Carbohydrate metabolism</keyword>
<keyword evidence="15" id="KW-1185">Reference proteome</keyword>
<dbReference type="Pfam" id="PF00294">
    <property type="entry name" value="PfkB"/>
    <property type="match status" value="1"/>
</dbReference>
<evidence type="ECO:0000256" key="8">
    <source>
        <dbReference type="ARBA" id="ARBA00022840"/>
    </source>
</evidence>
<feature type="domain" description="Carbohydrate kinase PfkB" evidence="13">
    <location>
        <begin position="4"/>
        <end position="295"/>
    </location>
</feature>
<comment type="function">
    <text evidence="12">Catalyzes the phosphorylation of ribose at O-5 in a reaction requiring ATP and magnesium. The resulting D-ribose-5-phosphate can then be used either for sythesis of nucleotides, histidine, and tryptophan, or as a component of the pentose phosphate pathway.</text>
</comment>
<accession>A0ABN1B4R0</accession>
<keyword evidence="10 12" id="KW-0630">Potassium</keyword>
<dbReference type="SUPFAM" id="SSF53613">
    <property type="entry name" value="Ribokinase-like"/>
    <property type="match status" value="1"/>
</dbReference>
<evidence type="ECO:0000256" key="3">
    <source>
        <dbReference type="ARBA" id="ARBA00016943"/>
    </source>
</evidence>
<keyword evidence="6 12" id="KW-0547">Nucleotide-binding</keyword>
<comment type="activity regulation">
    <text evidence="12">Activated by a monovalent cation that binds near, but not in, the active site. The most likely occupant of the site in vivo is potassium. Ion binding induces a conformational change that may alter substrate affinity.</text>
</comment>
<keyword evidence="8 12" id="KW-0067">ATP-binding</keyword>
<feature type="binding site" evidence="12">
    <location>
        <begin position="41"/>
        <end position="45"/>
    </location>
    <ligand>
        <name>substrate</name>
    </ligand>
</feature>
<keyword evidence="12" id="KW-0963">Cytoplasm</keyword>
<dbReference type="EC" id="2.7.1.15" evidence="2 12"/>
<feature type="binding site" evidence="12">
    <location>
        <position position="141"/>
    </location>
    <ligand>
        <name>substrate</name>
    </ligand>
</feature>
<dbReference type="PANTHER" id="PTHR10584:SF166">
    <property type="entry name" value="RIBOKINASE"/>
    <property type="match status" value="1"/>
</dbReference>
<dbReference type="PRINTS" id="PR00990">
    <property type="entry name" value="RIBOKINASE"/>
</dbReference>
<evidence type="ECO:0000259" key="13">
    <source>
        <dbReference type="Pfam" id="PF00294"/>
    </source>
</evidence>
<evidence type="ECO:0000256" key="7">
    <source>
        <dbReference type="ARBA" id="ARBA00022777"/>
    </source>
</evidence>
<dbReference type="InterPro" id="IPR002139">
    <property type="entry name" value="Ribo/fructo_kinase"/>
</dbReference>
<comment type="pathway">
    <text evidence="12">Carbohydrate metabolism; D-ribose degradation; D-ribose 5-phosphate from beta-D-ribopyranose: step 2/2.</text>
</comment>
<feature type="binding site" evidence="12">
    <location>
        <position position="283"/>
    </location>
    <ligand>
        <name>K(+)</name>
        <dbReference type="ChEBI" id="CHEBI:29103"/>
    </ligand>
</feature>
<comment type="catalytic activity">
    <reaction evidence="12">
        <text>D-ribose + ATP = D-ribose 5-phosphate + ADP + H(+)</text>
        <dbReference type="Rhea" id="RHEA:13697"/>
        <dbReference type="ChEBI" id="CHEBI:15378"/>
        <dbReference type="ChEBI" id="CHEBI:30616"/>
        <dbReference type="ChEBI" id="CHEBI:47013"/>
        <dbReference type="ChEBI" id="CHEBI:78346"/>
        <dbReference type="ChEBI" id="CHEBI:456216"/>
        <dbReference type="EC" id="2.7.1.15"/>
    </reaction>
</comment>
<gene>
    <name evidence="14" type="primary">rbsK_2</name>
    <name evidence="12" type="synonym">rbsK</name>
    <name evidence="14" type="ORF">GCM10008936_17550</name>
</gene>
<evidence type="ECO:0000313" key="15">
    <source>
        <dbReference type="Proteomes" id="UP001410648"/>
    </source>
</evidence>
<comment type="cofactor">
    <cofactor evidence="12">
        <name>Mg(2+)</name>
        <dbReference type="ChEBI" id="CHEBI:18420"/>
    </cofactor>
    <text evidence="12">Requires a divalent cation, most likely magnesium in vivo, as an electrophilic catalyst to aid phosphoryl group transfer. It is the chelate of the metal and the nucleotide that is the actual substrate.</text>
</comment>
<evidence type="ECO:0000256" key="4">
    <source>
        <dbReference type="ARBA" id="ARBA00022679"/>
    </source>
</evidence>
<comment type="similarity">
    <text evidence="12">Belongs to the carbohydrate kinase PfkB family. Ribokinase subfamily.</text>
</comment>
<organism evidence="14 15">
    <name type="scientific">Alkalibacterium indicireducens</name>
    <dbReference type="NCBI Taxonomy" id="398758"/>
    <lineage>
        <taxon>Bacteria</taxon>
        <taxon>Bacillati</taxon>
        <taxon>Bacillota</taxon>
        <taxon>Bacilli</taxon>
        <taxon>Lactobacillales</taxon>
        <taxon>Carnobacteriaceae</taxon>
        <taxon>Alkalibacterium</taxon>
    </lineage>
</organism>
<dbReference type="Gene3D" id="3.40.1190.20">
    <property type="match status" value="1"/>
</dbReference>
<evidence type="ECO:0000256" key="1">
    <source>
        <dbReference type="ARBA" id="ARBA00005380"/>
    </source>
</evidence>
<sequence length="302" mass="32832">MKSNDIAVIGSLNYDIIIKQDRLPKIGETILVEKVTMVSGGKGANQAVQCSKLGLRTKMLGMVGNDYFGDYLINNLDQYKIDTNYIKRSDKGTGLGIVNSFENGELLSTVYSGANYSLDKSYIDSVEEIIINSKIVILQLEIPKDIVEKVIRIASENQCEVVLNAAPSKAISLSSLKKVNYFVVNEEEANFYTNIQIRSIDDAKTAIVKLNDITGNTIVITLGSKGSLLYDGKNMIFLDPYDTKVVETTGAGDSYVGALAYGVLCGYDLKSLGLFSSKASSLTIKNVGAQESMPTLEEVKAI</sequence>
<proteinExistence type="inferred from homology"/>
<dbReference type="PROSITE" id="PS00583">
    <property type="entry name" value="PFKB_KINASES_1"/>
    <property type="match status" value="1"/>
</dbReference>
<reference evidence="14 15" key="1">
    <citation type="journal article" date="2019" name="Int. J. Syst. Evol. Microbiol.">
        <title>The Global Catalogue of Microorganisms (GCM) 10K type strain sequencing project: providing services to taxonomists for standard genome sequencing and annotation.</title>
        <authorList>
            <consortium name="The Broad Institute Genomics Platform"/>
            <consortium name="The Broad Institute Genome Sequencing Center for Infectious Disease"/>
            <person name="Wu L."/>
            <person name="Ma J."/>
        </authorList>
    </citation>
    <scope>NUCLEOTIDE SEQUENCE [LARGE SCALE GENOMIC DNA]</scope>
    <source>
        <strain evidence="14 15">JCM 14232</strain>
    </source>
</reference>
<comment type="caution">
    <text evidence="14">The sequence shown here is derived from an EMBL/GenBank/DDBJ whole genome shotgun (WGS) entry which is preliminary data.</text>
</comment>
<evidence type="ECO:0000256" key="5">
    <source>
        <dbReference type="ARBA" id="ARBA00022723"/>
    </source>
</evidence>
<dbReference type="PANTHER" id="PTHR10584">
    <property type="entry name" value="SUGAR KINASE"/>
    <property type="match status" value="1"/>
</dbReference>
<feature type="binding site" evidence="12">
    <location>
        <position position="286"/>
    </location>
    <ligand>
        <name>K(+)</name>
        <dbReference type="ChEBI" id="CHEBI:29103"/>
    </ligand>
</feature>
<feature type="binding site" evidence="12">
    <location>
        <begin position="252"/>
        <end position="253"/>
    </location>
    <ligand>
        <name>ATP</name>
        <dbReference type="ChEBI" id="CHEBI:30616"/>
    </ligand>
</feature>
<dbReference type="InterPro" id="IPR002173">
    <property type="entry name" value="Carboh/pur_kinase_PfkB_CS"/>
</dbReference>
<evidence type="ECO:0000256" key="11">
    <source>
        <dbReference type="ARBA" id="ARBA00023277"/>
    </source>
</evidence>
<comment type="similarity">
    <text evidence="1">Belongs to the carbohydrate kinase pfkB family.</text>
</comment>
<evidence type="ECO:0000256" key="10">
    <source>
        <dbReference type="ARBA" id="ARBA00022958"/>
    </source>
</evidence>
<dbReference type="RefSeq" id="WP_346025132.1">
    <property type="nucleotide sequence ID" value="NZ_BAAADA010000158.1"/>
</dbReference>
<comment type="caution">
    <text evidence="12">Lacks conserved residue(s) required for the propagation of feature annotation.</text>
</comment>
<dbReference type="CDD" id="cd01174">
    <property type="entry name" value="ribokinase"/>
    <property type="match status" value="1"/>
</dbReference>
<evidence type="ECO:0000313" key="14">
    <source>
        <dbReference type="EMBL" id="GAA0490189.1"/>
    </source>
</evidence>
<keyword evidence="5 12" id="KW-0479">Metal-binding</keyword>
<keyword evidence="4 12" id="KW-0808">Transferase</keyword>
<dbReference type="InterPro" id="IPR011611">
    <property type="entry name" value="PfkB_dom"/>
</dbReference>
<feature type="binding site" evidence="12">
    <location>
        <begin position="221"/>
        <end position="226"/>
    </location>
    <ligand>
        <name>ATP</name>
        <dbReference type="ChEBI" id="CHEBI:30616"/>
    </ligand>
</feature>
<comment type="subunit">
    <text evidence="12">Homodimer.</text>
</comment>
<dbReference type="InterPro" id="IPR011877">
    <property type="entry name" value="Ribokinase"/>
</dbReference>
<feature type="binding site" evidence="12">
    <location>
        <position position="253"/>
    </location>
    <ligand>
        <name>substrate</name>
    </ligand>
</feature>